<evidence type="ECO:0000256" key="5">
    <source>
        <dbReference type="ARBA" id="ARBA00023136"/>
    </source>
</evidence>
<evidence type="ECO:0000313" key="9">
    <source>
        <dbReference type="EMBL" id="CAA9418419.1"/>
    </source>
</evidence>
<feature type="domain" description="EamA" evidence="8">
    <location>
        <begin position="9"/>
        <end position="144"/>
    </location>
</feature>
<dbReference type="GO" id="GO:0016020">
    <property type="term" value="C:membrane"/>
    <property type="evidence" value="ECO:0007669"/>
    <property type="project" value="UniProtKB-SubCell"/>
</dbReference>
<dbReference type="EMBL" id="CADCUZ010000079">
    <property type="protein sequence ID" value="CAA9418419.1"/>
    <property type="molecule type" value="Genomic_DNA"/>
</dbReference>
<dbReference type="InterPro" id="IPR037185">
    <property type="entry name" value="EmrE-like"/>
</dbReference>
<dbReference type="PANTHER" id="PTHR32322">
    <property type="entry name" value="INNER MEMBRANE TRANSPORTER"/>
    <property type="match status" value="1"/>
</dbReference>
<keyword evidence="7" id="KW-0732">Signal</keyword>
<feature type="transmembrane region" description="Helical" evidence="6">
    <location>
        <begin position="130"/>
        <end position="151"/>
    </location>
</feature>
<accession>A0A6J4PM23</accession>
<gene>
    <name evidence="9" type="ORF">AVDCRST_MAG55-1822</name>
</gene>
<dbReference type="AlphaFoldDB" id="A0A6J4PM23"/>
<evidence type="ECO:0000256" key="2">
    <source>
        <dbReference type="ARBA" id="ARBA00007362"/>
    </source>
</evidence>
<feature type="transmembrane region" description="Helical" evidence="6">
    <location>
        <begin position="188"/>
        <end position="207"/>
    </location>
</feature>
<evidence type="ECO:0000256" key="3">
    <source>
        <dbReference type="ARBA" id="ARBA00022692"/>
    </source>
</evidence>
<evidence type="ECO:0000256" key="7">
    <source>
        <dbReference type="SAM" id="SignalP"/>
    </source>
</evidence>
<proteinExistence type="inferred from homology"/>
<sequence length="295" mass="29397">MPRLGTSNGPLLVVLAAALWGTSGTAQAFAPEAAGPLSVGAVRIGIGGRRCSCSPRALWRLEEGLGRVAGRWRPAPVLSCAVLVASYQVLFFAGISLTGVALGTISAIGSLPVWSGLSDLLFGKRPDARWLCVTAVAVVGCACALLIGSGGSLSAEPLGVLLCVVAGGGLVAFTTIAKGMLKERPHSVVMGVTFALGAVLLSPALLFSDASWVLSPAGLAVALELGLGATALAYVLFAGGLARVSVSTAATLSLAEPLTAGLLGVLVLGERLSPVAAVGIALLVLGLLLATVGRE</sequence>
<feature type="chain" id="PRO_5026944715" evidence="7">
    <location>
        <begin position="29"/>
        <end position="295"/>
    </location>
</feature>
<feature type="transmembrane region" description="Helical" evidence="6">
    <location>
        <begin position="157"/>
        <end position="176"/>
    </location>
</feature>
<dbReference type="SUPFAM" id="SSF103481">
    <property type="entry name" value="Multidrug resistance efflux transporter EmrE"/>
    <property type="match status" value="2"/>
</dbReference>
<evidence type="ECO:0000256" key="6">
    <source>
        <dbReference type="SAM" id="Phobius"/>
    </source>
</evidence>
<feature type="signal peptide" evidence="7">
    <location>
        <begin position="1"/>
        <end position="28"/>
    </location>
</feature>
<feature type="transmembrane region" description="Helical" evidence="6">
    <location>
        <begin position="213"/>
        <end position="237"/>
    </location>
</feature>
<dbReference type="InterPro" id="IPR000620">
    <property type="entry name" value="EamA_dom"/>
</dbReference>
<organism evidence="9">
    <name type="scientific">uncultured Rubrobacteraceae bacterium</name>
    <dbReference type="NCBI Taxonomy" id="349277"/>
    <lineage>
        <taxon>Bacteria</taxon>
        <taxon>Bacillati</taxon>
        <taxon>Actinomycetota</taxon>
        <taxon>Rubrobacteria</taxon>
        <taxon>Rubrobacterales</taxon>
        <taxon>Rubrobacteraceae</taxon>
        <taxon>environmental samples</taxon>
    </lineage>
</organism>
<comment type="subcellular location">
    <subcellularLocation>
        <location evidence="1">Membrane</location>
        <topology evidence="1">Multi-pass membrane protein</topology>
    </subcellularLocation>
</comment>
<name>A0A6J4PM23_9ACTN</name>
<keyword evidence="4 6" id="KW-1133">Transmembrane helix</keyword>
<dbReference type="Pfam" id="PF00892">
    <property type="entry name" value="EamA"/>
    <property type="match status" value="2"/>
</dbReference>
<keyword evidence="3 6" id="KW-0812">Transmembrane</keyword>
<feature type="transmembrane region" description="Helical" evidence="6">
    <location>
        <begin position="89"/>
        <end position="109"/>
    </location>
</feature>
<reference evidence="9" key="1">
    <citation type="submission" date="2020-02" db="EMBL/GenBank/DDBJ databases">
        <authorList>
            <person name="Meier V. D."/>
        </authorList>
    </citation>
    <scope>NUCLEOTIDE SEQUENCE</scope>
    <source>
        <strain evidence="9">AVDCRST_MAG55</strain>
    </source>
</reference>
<comment type="similarity">
    <text evidence="2">Belongs to the EamA transporter family.</text>
</comment>
<feature type="transmembrane region" description="Helical" evidence="6">
    <location>
        <begin position="275"/>
        <end position="293"/>
    </location>
</feature>
<dbReference type="PANTHER" id="PTHR32322:SF2">
    <property type="entry name" value="EAMA DOMAIN-CONTAINING PROTEIN"/>
    <property type="match status" value="1"/>
</dbReference>
<evidence type="ECO:0000259" key="8">
    <source>
        <dbReference type="Pfam" id="PF00892"/>
    </source>
</evidence>
<evidence type="ECO:0000256" key="4">
    <source>
        <dbReference type="ARBA" id="ARBA00022989"/>
    </source>
</evidence>
<keyword evidence="5 6" id="KW-0472">Membrane</keyword>
<feature type="transmembrane region" description="Helical" evidence="6">
    <location>
        <begin position="249"/>
        <end position="269"/>
    </location>
</feature>
<feature type="domain" description="EamA" evidence="8">
    <location>
        <begin position="158"/>
        <end position="291"/>
    </location>
</feature>
<protein>
    <submittedName>
        <fullName evidence="9">Permease of the drug/metabolite transporter (DMT) superfamily</fullName>
    </submittedName>
</protein>
<evidence type="ECO:0000256" key="1">
    <source>
        <dbReference type="ARBA" id="ARBA00004141"/>
    </source>
</evidence>
<dbReference type="InterPro" id="IPR050638">
    <property type="entry name" value="AA-Vitamin_Transporters"/>
</dbReference>